<evidence type="ECO:0000256" key="2">
    <source>
        <dbReference type="ARBA" id="ARBA00022741"/>
    </source>
</evidence>
<dbReference type="GO" id="GO:0004140">
    <property type="term" value="F:dephospho-CoA kinase activity"/>
    <property type="evidence" value="ECO:0007669"/>
    <property type="project" value="UniProtKB-UniRule"/>
</dbReference>
<evidence type="ECO:0000256" key="3">
    <source>
        <dbReference type="ARBA" id="ARBA00022840"/>
    </source>
</evidence>
<dbReference type="Pfam" id="PF01121">
    <property type="entry name" value="CoaE"/>
    <property type="match status" value="1"/>
</dbReference>
<dbReference type="AlphaFoldDB" id="A0A1H3VRQ4"/>
<proteinExistence type="inferred from homology"/>
<dbReference type="OrthoDB" id="9812943at2"/>
<dbReference type="InterPro" id="IPR027417">
    <property type="entry name" value="P-loop_NTPase"/>
</dbReference>
<feature type="binding site" evidence="5">
    <location>
        <begin position="11"/>
        <end position="16"/>
    </location>
    <ligand>
        <name>ATP</name>
        <dbReference type="ChEBI" id="CHEBI:30616"/>
    </ligand>
</feature>
<comment type="similarity">
    <text evidence="1 5">Belongs to the CoaE family.</text>
</comment>
<dbReference type="Gene3D" id="3.40.50.300">
    <property type="entry name" value="P-loop containing nucleotide triphosphate hydrolases"/>
    <property type="match status" value="1"/>
</dbReference>
<evidence type="ECO:0000256" key="5">
    <source>
        <dbReference type="HAMAP-Rule" id="MF_00376"/>
    </source>
</evidence>
<dbReference type="GO" id="GO:0005524">
    <property type="term" value="F:ATP binding"/>
    <property type="evidence" value="ECO:0007669"/>
    <property type="project" value="UniProtKB-UniRule"/>
</dbReference>
<evidence type="ECO:0000313" key="7">
    <source>
        <dbReference type="EMBL" id="SDZ77493.1"/>
    </source>
</evidence>
<dbReference type="InterPro" id="IPR001977">
    <property type="entry name" value="Depp_CoAkinase"/>
</dbReference>
<keyword evidence="5" id="KW-0963">Cytoplasm</keyword>
<sequence>MLKVGLTGGIGCGKSTAVQRFRELGVPVIEADLIAREIVSVGQPALQEITDYFGSQALQADGVLDRAWLRQAVFSDPLRLEQLESILHPRIRSEILARIAACTHSAYVIVDVPLLFEKGYTQLFERILVIDCLPDQQVLRVRQRDGSDDSVITSIMQSQIGREARLQQAHDVISNTSSITDFYEKIDDLNFKYIKLSDV</sequence>
<comment type="pathway">
    <text evidence="5">Cofactor biosynthesis; coenzyme A biosynthesis; CoA from (R)-pantothenate: step 5/5.</text>
</comment>
<gene>
    <name evidence="5" type="primary">coaE</name>
    <name evidence="7" type="ORF">SAMN05660964_00230</name>
</gene>
<dbReference type="CDD" id="cd02022">
    <property type="entry name" value="DPCK"/>
    <property type="match status" value="1"/>
</dbReference>
<evidence type="ECO:0000256" key="1">
    <source>
        <dbReference type="ARBA" id="ARBA00009018"/>
    </source>
</evidence>
<organism evidence="7 8">
    <name type="scientific">Thiothrix caldifontis</name>
    <dbReference type="NCBI Taxonomy" id="525918"/>
    <lineage>
        <taxon>Bacteria</taxon>
        <taxon>Pseudomonadati</taxon>
        <taxon>Pseudomonadota</taxon>
        <taxon>Gammaproteobacteria</taxon>
        <taxon>Thiotrichales</taxon>
        <taxon>Thiotrichaceae</taxon>
        <taxon>Thiothrix</taxon>
    </lineage>
</organism>
<dbReference type="EC" id="2.7.1.24" evidence="5 6"/>
<dbReference type="GO" id="GO:0015937">
    <property type="term" value="P:coenzyme A biosynthetic process"/>
    <property type="evidence" value="ECO:0007669"/>
    <property type="project" value="UniProtKB-UniRule"/>
</dbReference>
<evidence type="ECO:0000256" key="6">
    <source>
        <dbReference type="NCBIfam" id="TIGR00152"/>
    </source>
</evidence>
<protein>
    <recommendedName>
        <fullName evidence="5 6">Dephospho-CoA kinase</fullName>
        <ecNumber evidence="5 6">2.7.1.24</ecNumber>
    </recommendedName>
    <alternativeName>
        <fullName evidence="5">Dephosphocoenzyme A kinase</fullName>
    </alternativeName>
</protein>
<comment type="function">
    <text evidence="5">Catalyzes the phosphorylation of the 3'-hydroxyl group of dephosphocoenzyme A to form coenzyme A.</text>
</comment>
<name>A0A1H3VRQ4_9GAMM</name>
<evidence type="ECO:0000313" key="8">
    <source>
        <dbReference type="Proteomes" id="UP000199397"/>
    </source>
</evidence>
<dbReference type="SUPFAM" id="SSF52540">
    <property type="entry name" value="P-loop containing nucleoside triphosphate hydrolases"/>
    <property type="match status" value="1"/>
</dbReference>
<keyword evidence="5" id="KW-0808">Transferase</keyword>
<dbReference type="Proteomes" id="UP000199397">
    <property type="component" value="Unassembled WGS sequence"/>
</dbReference>
<dbReference type="GO" id="GO:0005737">
    <property type="term" value="C:cytoplasm"/>
    <property type="evidence" value="ECO:0007669"/>
    <property type="project" value="UniProtKB-SubCell"/>
</dbReference>
<comment type="catalytic activity">
    <reaction evidence="5">
        <text>3'-dephospho-CoA + ATP = ADP + CoA + H(+)</text>
        <dbReference type="Rhea" id="RHEA:18245"/>
        <dbReference type="ChEBI" id="CHEBI:15378"/>
        <dbReference type="ChEBI" id="CHEBI:30616"/>
        <dbReference type="ChEBI" id="CHEBI:57287"/>
        <dbReference type="ChEBI" id="CHEBI:57328"/>
        <dbReference type="ChEBI" id="CHEBI:456216"/>
        <dbReference type="EC" id="2.7.1.24"/>
    </reaction>
</comment>
<keyword evidence="2 5" id="KW-0547">Nucleotide-binding</keyword>
<comment type="subcellular location">
    <subcellularLocation>
        <location evidence="5">Cytoplasm</location>
    </subcellularLocation>
</comment>
<dbReference type="PROSITE" id="PS51219">
    <property type="entry name" value="DPCK"/>
    <property type="match status" value="1"/>
</dbReference>
<dbReference type="RefSeq" id="WP_093064518.1">
    <property type="nucleotide sequence ID" value="NZ_FNQP01000001.1"/>
</dbReference>
<dbReference type="PANTHER" id="PTHR10695:SF46">
    <property type="entry name" value="BIFUNCTIONAL COENZYME A SYNTHASE-RELATED"/>
    <property type="match status" value="1"/>
</dbReference>
<keyword evidence="4 5" id="KW-0173">Coenzyme A biosynthesis</keyword>
<dbReference type="PANTHER" id="PTHR10695">
    <property type="entry name" value="DEPHOSPHO-COA KINASE-RELATED"/>
    <property type="match status" value="1"/>
</dbReference>
<keyword evidence="3 5" id="KW-0067">ATP-binding</keyword>
<evidence type="ECO:0000256" key="4">
    <source>
        <dbReference type="ARBA" id="ARBA00022993"/>
    </source>
</evidence>
<dbReference type="UniPathway" id="UPA00241">
    <property type="reaction ID" value="UER00356"/>
</dbReference>
<dbReference type="EMBL" id="FNQP01000001">
    <property type="protein sequence ID" value="SDZ77493.1"/>
    <property type="molecule type" value="Genomic_DNA"/>
</dbReference>
<accession>A0A1H3VRQ4</accession>
<dbReference type="NCBIfam" id="TIGR00152">
    <property type="entry name" value="dephospho-CoA kinase"/>
    <property type="match status" value="1"/>
</dbReference>
<reference evidence="7 8" key="1">
    <citation type="submission" date="2016-10" db="EMBL/GenBank/DDBJ databases">
        <authorList>
            <person name="de Groot N.N."/>
        </authorList>
    </citation>
    <scope>NUCLEOTIDE SEQUENCE [LARGE SCALE GENOMIC DNA]</scope>
    <source>
        <strain evidence="7 8">DSM 21228</strain>
    </source>
</reference>
<dbReference type="STRING" id="525918.SAMN05660964_00230"/>
<keyword evidence="8" id="KW-1185">Reference proteome</keyword>
<dbReference type="HAMAP" id="MF_00376">
    <property type="entry name" value="Dephospho_CoA_kinase"/>
    <property type="match status" value="1"/>
</dbReference>
<keyword evidence="5 7" id="KW-0418">Kinase</keyword>